<dbReference type="Proteomes" id="UP000239002">
    <property type="component" value="Unassembled WGS sequence"/>
</dbReference>
<evidence type="ECO:0000256" key="1">
    <source>
        <dbReference type="SAM" id="SignalP"/>
    </source>
</evidence>
<accession>A0A2S6IN66</accession>
<dbReference type="SUPFAM" id="SSF48317">
    <property type="entry name" value="Acid phosphatase/Vanadium-dependent haloperoxidase"/>
    <property type="match status" value="1"/>
</dbReference>
<evidence type="ECO:0000313" key="4">
    <source>
        <dbReference type="Proteomes" id="UP000239002"/>
    </source>
</evidence>
<reference evidence="3 4" key="1">
    <citation type="submission" date="2018-02" db="EMBL/GenBank/DDBJ databases">
        <title>Genomic Encyclopedia of Archaeal and Bacterial Type Strains, Phase II (KMG-II): from individual species to whole genera.</title>
        <authorList>
            <person name="Goeker M."/>
        </authorList>
    </citation>
    <scope>NUCLEOTIDE SEQUENCE [LARGE SCALE GENOMIC DNA]</scope>
    <source>
        <strain evidence="3 4">DSM 16809</strain>
    </source>
</reference>
<evidence type="ECO:0000259" key="2">
    <source>
        <dbReference type="SMART" id="SM00014"/>
    </source>
</evidence>
<dbReference type="RefSeq" id="WP_104514973.1">
    <property type="nucleotide sequence ID" value="NZ_MQVW01000002.1"/>
</dbReference>
<dbReference type="CDD" id="cd01610">
    <property type="entry name" value="PAP2_like"/>
    <property type="match status" value="1"/>
</dbReference>
<dbReference type="InterPro" id="IPR000326">
    <property type="entry name" value="PAP2/HPO"/>
</dbReference>
<feature type="domain" description="Phosphatidic acid phosphatase type 2/haloperoxidase" evidence="2">
    <location>
        <begin position="139"/>
        <end position="252"/>
    </location>
</feature>
<protein>
    <submittedName>
        <fullName evidence="3">PAP2 superfamily protein</fullName>
    </submittedName>
</protein>
<proteinExistence type="predicted"/>
<keyword evidence="1" id="KW-0732">Signal</keyword>
<sequence>MNFLKNIFTLVLLLAVSSLYSQNFKPDSYTAVDVEEMNTWQLLKYDGLNALNGVGYSYLRPFNWQKNDFYRAGATGLLVGGLYTFDNESSDYFRRQEKDIPTYIKDFGWYFGSPQNNYGVTAGIYAYGLITKDPEWRRTGVLMISSATAGGLLQQILKTLTGRARPETDLGRNEFRPFSGESGFRSFPSGHTVLAFTTAYALAKHFDNPFVKAGIYTVGLISPVSRLWAGAHFLTDVVLSMAITIATVEAVDRYLDTRNGYGEKRYGTGKTGQNPKKMVFNITATTNTLGVTLNF</sequence>
<comment type="caution">
    <text evidence="3">The sequence shown here is derived from an EMBL/GenBank/DDBJ whole genome shotgun (WGS) entry which is preliminary data.</text>
</comment>
<dbReference type="Pfam" id="PF01569">
    <property type="entry name" value="PAP2"/>
    <property type="match status" value="1"/>
</dbReference>
<dbReference type="AlphaFoldDB" id="A0A2S6IN66"/>
<dbReference type="InterPro" id="IPR036938">
    <property type="entry name" value="PAP2/HPO_sf"/>
</dbReference>
<organism evidence="3 4">
    <name type="scientific">Nonlabens xylanidelens</name>
    <dbReference type="NCBI Taxonomy" id="191564"/>
    <lineage>
        <taxon>Bacteria</taxon>
        <taxon>Pseudomonadati</taxon>
        <taxon>Bacteroidota</taxon>
        <taxon>Flavobacteriia</taxon>
        <taxon>Flavobacteriales</taxon>
        <taxon>Flavobacteriaceae</taxon>
        <taxon>Nonlabens</taxon>
    </lineage>
</organism>
<keyword evidence="4" id="KW-1185">Reference proteome</keyword>
<gene>
    <name evidence="3" type="ORF">LY01_01266</name>
</gene>
<dbReference type="EMBL" id="PTJE01000002">
    <property type="protein sequence ID" value="PPK95673.1"/>
    <property type="molecule type" value="Genomic_DNA"/>
</dbReference>
<dbReference type="OrthoDB" id="9773582at2"/>
<name>A0A2S6IN66_9FLAO</name>
<feature type="chain" id="PRO_5015552951" evidence="1">
    <location>
        <begin position="22"/>
        <end position="295"/>
    </location>
</feature>
<dbReference type="Gene3D" id="1.20.144.10">
    <property type="entry name" value="Phosphatidic acid phosphatase type 2/haloperoxidase"/>
    <property type="match status" value="1"/>
</dbReference>
<evidence type="ECO:0000313" key="3">
    <source>
        <dbReference type="EMBL" id="PPK95673.1"/>
    </source>
</evidence>
<feature type="signal peptide" evidence="1">
    <location>
        <begin position="1"/>
        <end position="21"/>
    </location>
</feature>
<dbReference type="SMART" id="SM00014">
    <property type="entry name" value="acidPPc"/>
    <property type="match status" value="1"/>
</dbReference>